<dbReference type="OrthoDB" id="361283at2759"/>
<accession>A0A1Y3ARZ1</accession>
<name>A0A1Y3ARZ1_EURMA</name>
<dbReference type="Proteomes" id="UP000194236">
    <property type="component" value="Unassembled WGS sequence"/>
</dbReference>
<sequence length="755" mass="86085">YNFSTLYFEWSKDLSDGIFEETNRVLEEVNGARGFFVLTRSFQIFSGLTNSLKAIRVRCRITGYHQNRRFADQFDVRREIELIFLDSLTVTEESVTILKHSDYKKVLNIDKGSGHFTLEWKEKQNVQVEFSKEDKRKFIVTPIQTGNGMIIITDLCLNYSPFMLPYSVVEPIDIKIQMVDKIELGRSVQGTFYVLDNRGNRLDSSLHKFLDLSITSSNNLLKIEEVRPKDDYLSTFKVRAERLGLCKLLIQSQSQKIRSTLSASIDLQVFSPLMIMPTNITLIVGNVFQPQFIGGPQTQRNVEFELEDSNIAITTPIVHGPHGLIKALKNGKTRLTARVTNIDNHEYSRAQAEIHVAPLKKIQIWTPINQVFVGASIPVYLIGSSGEHESPFMFGHAQPSLKIKWSLSNDKIGTLENSFQKVGIYDPDEIAVRFSAHSIGTVMLKVVVEVTSASRDPLFEQLYRNQPLTNSIQIQVYPNYVLSVSSHMDSFANIKDQPKQLTGRALLMSPQSELLLHQNSMDDVQYHIWNESSHIKLTNKTGNLMLQAGDQLEFTSLMIERDLHRTGIMDYFTQIIHVDKVRYLSMDLDPLQYQEHMSTPLINLASFPIGSEILMVIHFHNQLGRRFDSVKSNLKWMMSRNDIIAVIESPDDSAQSLRIRSLKPGSVILKIWDDVNQVGQYYKIVVDWAITSMVEVPTDDSSIVLQVGDVVCMRTRYEEQQQQQNSQGFWNLDQQDSLIPIGWINPKVGALLALS</sequence>
<feature type="non-terminal residue" evidence="4">
    <location>
        <position position="1"/>
    </location>
</feature>
<proteinExistence type="predicted"/>
<dbReference type="PANTHER" id="PTHR23019:SF0">
    <property type="entry name" value="NUCLEAR PORE MEMBRANE GLYCOPROTEIN 210"/>
    <property type="match status" value="1"/>
</dbReference>
<dbReference type="InterPro" id="IPR055094">
    <property type="entry name" value="NUP210_Ig15"/>
</dbReference>
<dbReference type="Pfam" id="PF26181">
    <property type="entry name" value="Ig_NUP210_13th"/>
    <property type="match status" value="1"/>
</dbReference>
<dbReference type="PANTHER" id="PTHR23019">
    <property type="entry name" value="NUCLEAR PORE MEMBRANE GLYCOPROTEIN GP210-RELATED"/>
    <property type="match status" value="1"/>
</dbReference>
<protein>
    <submittedName>
        <fullName evidence="4">Nuclear pore membrane glycoprotein 210-like protein</fullName>
    </submittedName>
</protein>
<keyword evidence="5" id="KW-1185">Reference proteome</keyword>
<dbReference type="GO" id="GO:0005643">
    <property type="term" value="C:nuclear pore"/>
    <property type="evidence" value="ECO:0007669"/>
    <property type="project" value="TreeGrafter"/>
</dbReference>
<feature type="non-terminal residue" evidence="4">
    <location>
        <position position="755"/>
    </location>
</feature>
<dbReference type="Pfam" id="PF24902">
    <property type="entry name" value="Ig_NUP210_9th"/>
    <property type="match status" value="1"/>
</dbReference>
<evidence type="ECO:0000259" key="2">
    <source>
        <dbReference type="Pfam" id="PF24902"/>
    </source>
</evidence>
<evidence type="ECO:0000259" key="1">
    <source>
        <dbReference type="Pfam" id="PF22959"/>
    </source>
</evidence>
<evidence type="ECO:0000313" key="5">
    <source>
        <dbReference type="Proteomes" id="UP000194236"/>
    </source>
</evidence>
<gene>
    <name evidence="4" type="ORF">BLA29_002851</name>
</gene>
<feature type="domain" description="NUP210 Ig-like" evidence="1">
    <location>
        <begin position="579"/>
        <end position="686"/>
    </location>
</feature>
<feature type="domain" description="NUP210 Ig-like" evidence="2">
    <location>
        <begin position="92"/>
        <end position="159"/>
    </location>
</feature>
<dbReference type="InterPro" id="IPR045197">
    <property type="entry name" value="NUP210-like"/>
</dbReference>
<dbReference type="AlphaFoldDB" id="A0A1Y3ARZ1"/>
<feature type="domain" description="NUP210 Ig-like" evidence="3">
    <location>
        <begin position="359"/>
        <end position="476"/>
    </location>
</feature>
<dbReference type="Pfam" id="PF22959">
    <property type="entry name" value="Ig_NUP210_15th"/>
    <property type="match status" value="1"/>
</dbReference>
<evidence type="ECO:0000259" key="3">
    <source>
        <dbReference type="Pfam" id="PF26181"/>
    </source>
</evidence>
<reference evidence="4 5" key="1">
    <citation type="submission" date="2017-03" db="EMBL/GenBank/DDBJ databases">
        <title>Genome Survey of Euroglyphus maynei.</title>
        <authorList>
            <person name="Arlian L.G."/>
            <person name="Morgan M.S."/>
            <person name="Rider S.D."/>
        </authorList>
    </citation>
    <scope>NUCLEOTIDE SEQUENCE [LARGE SCALE GENOMIC DNA]</scope>
    <source>
        <strain evidence="4">Arlian Lab</strain>
        <tissue evidence="4">Whole body</tissue>
    </source>
</reference>
<organism evidence="4 5">
    <name type="scientific">Euroglyphus maynei</name>
    <name type="common">Mayne's house dust mite</name>
    <dbReference type="NCBI Taxonomy" id="6958"/>
    <lineage>
        <taxon>Eukaryota</taxon>
        <taxon>Metazoa</taxon>
        <taxon>Ecdysozoa</taxon>
        <taxon>Arthropoda</taxon>
        <taxon>Chelicerata</taxon>
        <taxon>Arachnida</taxon>
        <taxon>Acari</taxon>
        <taxon>Acariformes</taxon>
        <taxon>Sarcoptiformes</taxon>
        <taxon>Astigmata</taxon>
        <taxon>Psoroptidia</taxon>
        <taxon>Analgoidea</taxon>
        <taxon>Pyroglyphidae</taxon>
        <taxon>Pyroglyphinae</taxon>
        <taxon>Euroglyphus</taxon>
    </lineage>
</organism>
<dbReference type="InterPro" id="IPR058779">
    <property type="entry name" value="Ig_NUP210_13th"/>
</dbReference>
<evidence type="ECO:0000313" key="4">
    <source>
        <dbReference type="EMBL" id="OTF71211.1"/>
    </source>
</evidence>
<dbReference type="InterPro" id="IPR056899">
    <property type="entry name" value="Ig_NUP210_9th"/>
</dbReference>
<comment type="caution">
    <text evidence="4">The sequence shown here is derived from an EMBL/GenBank/DDBJ whole genome shotgun (WGS) entry which is preliminary data.</text>
</comment>
<dbReference type="EMBL" id="MUJZ01062102">
    <property type="protein sequence ID" value="OTF71211.1"/>
    <property type="molecule type" value="Genomic_DNA"/>
</dbReference>